<name>A0A5C5ZVB0_9BACT</name>
<feature type="transmembrane region" description="Helical" evidence="1">
    <location>
        <begin position="386"/>
        <end position="406"/>
    </location>
</feature>
<dbReference type="RefSeq" id="WP_146398250.1">
    <property type="nucleotide sequence ID" value="NZ_SJPQ01000001.1"/>
</dbReference>
<dbReference type="EMBL" id="SJPQ01000001">
    <property type="protein sequence ID" value="TWT90937.1"/>
    <property type="molecule type" value="Genomic_DNA"/>
</dbReference>
<reference evidence="2 3" key="1">
    <citation type="submission" date="2019-02" db="EMBL/GenBank/DDBJ databases">
        <title>Deep-cultivation of Planctomycetes and their phenomic and genomic characterization uncovers novel biology.</title>
        <authorList>
            <person name="Wiegand S."/>
            <person name="Jogler M."/>
            <person name="Boedeker C."/>
            <person name="Pinto D."/>
            <person name="Vollmers J."/>
            <person name="Rivas-Marin E."/>
            <person name="Kohn T."/>
            <person name="Peeters S.H."/>
            <person name="Heuer A."/>
            <person name="Rast P."/>
            <person name="Oberbeckmann S."/>
            <person name="Bunk B."/>
            <person name="Jeske O."/>
            <person name="Meyerdierks A."/>
            <person name="Storesund J.E."/>
            <person name="Kallscheuer N."/>
            <person name="Luecker S."/>
            <person name="Lage O.M."/>
            <person name="Pohl T."/>
            <person name="Merkel B.J."/>
            <person name="Hornburger P."/>
            <person name="Mueller R.-W."/>
            <person name="Bruemmer F."/>
            <person name="Labrenz M."/>
            <person name="Spormann A.M."/>
            <person name="Op Den Camp H."/>
            <person name="Overmann J."/>
            <person name="Amann R."/>
            <person name="Jetten M.S.M."/>
            <person name="Mascher T."/>
            <person name="Medema M.H."/>
            <person name="Devos D.P."/>
            <person name="Kaster A.-K."/>
            <person name="Ovreas L."/>
            <person name="Rohde M."/>
            <person name="Galperin M.Y."/>
            <person name="Jogler C."/>
        </authorList>
    </citation>
    <scope>NUCLEOTIDE SEQUENCE [LARGE SCALE GENOMIC DNA]</scope>
    <source>
        <strain evidence="2 3">Mal64</strain>
    </source>
</reference>
<organism evidence="2 3">
    <name type="scientific">Pseudobythopirellula maris</name>
    <dbReference type="NCBI Taxonomy" id="2527991"/>
    <lineage>
        <taxon>Bacteria</taxon>
        <taxon>Pseudomonadati</taxon>
        <taxon>Planctomycetota</taxon>
        <taxon>Planctomycetia</taxon>
        <taxon>Pirellulales</taxon>
        <taxon>Lacipirellulaceae</taxon>
        <taxon>Pseudobythopirellula</taxon>
    </lineage>
</organism>
<feature type="transmembrane region" description="Helical" evidence="1">
    <location>
        <begin position="77"/>
        <end position="96"/>
    </location>
</feature>
<feature type="transmembrane region" description="Helical" evidence="1">
    <location>
        <begin position="33"/>
        <end position="57"/>
    </location>
</feature>
<keyword evidence="1" id="KW-0472">Membrane</keyword>
<feature type="transmembrane region" description="Helical" evidence="1">
    <location>
        <begin position="108"/>
        <end position="130"/>
    </location>
</feature>
<comment type="caution">
    <text evidence="2">The sequence shown here is derived from an EMBL/GenBank/DDBJ whole genome shotgun (WGS) entry which is preliminary data.</text>
</comment>
<keyword evidence="1" id="KW-1133">Transmembrane helix</keyword>
<gene>
    <name evidence="2" type="ORF">Mal64_13360</name>
</gene>
<evidence type="ECO:0000256" key="1">
    <source>
        <dbReference type="SAM" id="Phobius"/>
    </source>
</evidence>
<evidence type="ECO:0000313" key="3">
    <source>
        <dbReference type="Proteomes" id="UP000315440"/>
    </source>
</evidence>
<keyword evidence="3" id="KW-1185">Reference proteome</keyword>
<proteinExistence type="predicted"/>
<dbReference type="Proteomes" id="UP000315440">
    <property type="component" value="Unassembled WGS sequence"/>
</dbReference>
<sequence length="424" mass="44860">MNEHEHHHHETHHETHHGAPAPAYCSPAISWGAIIAGLFAVLSISWLLNLFGLSLGVSVTDASDDTLMDDGLPQVGALWMVISVIIAFFIGGAVAARMSRDPDETNGMIHGFLLWAVSTTILLGLGYLGFSSLVQTGQSYVSAAGTGVATVVSTTAQGAAQGASGLAEMGSAAASTDLAATLRERLQQQAAEAIAAVDAEGGPEVTEEDVRASIEELDDETIDQLVTQLMDDDRESAAQLIASQTDLTEEQSNDLIEGAYQALKERFGNPGNNQSLADDLRSQMADRSAAVVASLDAEGGPEVTKQAVREAINDLDAEQFNQAAMLMIEGRDEEAVDLLASETDLSEEQLNDIANGVVEPLQERIEAVKRMANEAVETASTYAQQVLWAAFATTALGLAVAVLGGWCGADASRRYYETNRVNTV</sequence>
<keyword evidence="1" id="KW-0812">Transmembrane</keyword>
<dbReference type="OrthoDB" id="2154696at2"/>
<accession>A0A5C5ZVB0</accession>
<protein>
    <submittedName>
        <fullName evidence="2">Uncharacterized protein</fullName>
    </submittedName>
</protein>
<evidence type="ECO:0000313" key="2">
    <source>
        <dbReference type="EMBL" id="TWT90937.1"/>
    </source>
</evidence>
<dbReference type="AlphaFoldDB" id="A0A5C5ZVB0"/>